<sequence length="302" mass="33411">MYSINDVLKILEKGKVKYKYNYLAEISINAFSSLNDLKENSITWVKHINEHSVAYLKNTSNVLFLCDIDEYREDLDNVIFVANLKRTFFRIIKEFFGEMDYDQQIPKVEKSAIVLSEKIGNSVYIGHHSFIDRNVSIGNNVTILHNVVIQGNVSIADDVFIESGANIGVCGFGYYLNEQNKSERVPHLGRIIIGNKVVIGAGTCIARGSLNDTIIEDNVKIDNLCHIAHSVHLRDGAMITACSEISGSVTIGENTWLGPNTSIKNGLTLGNNVFTGIATNVVKDVPDDTLIYGNPGKIKGEK</sequence>
<reference evidence="6 7" key="2">
    <citation type="submission" date="2020-01" db="EMBL/GenBank/DDBJ databases">
        <title>Clostridiaceae sp. nov. isolated from the gut of human by culturomics.</title>
        <authorList>
            <person name="Chang Y."/>
        </authorList>
    </citation>
    <scope>NUCLEOTIDE SEQUENCE [LARGE SCALE GENOMIC DNA]</scope>
    <source>
        <strain evidence="6 7">DONG20-135</strain>
    </source>
</reference>
<comment type="caution">
    <text evidence="6">The sequence shown here is derived from an EMBL/GenBank/DDBJ whole genome shotgun (WGS) entry which is preliminary data.</text>
</comment>
<evidence type="ECO:0000256" key="2">
    <source>
        <dbReference type="ARBA" id="ARBA00022556"/>
    </source>
</evidence>
<keyword evidence="1" id="KW-0444">Lipid biosynthesis</keyword>
<evidence type="ECO:0000256" key="4">
    <source>
        <dbReference type="ARBA" id="ARBA00023098"/>
    </source>
</evidence>
<dbReference type="GO" id="GO:0009245">
    <property type="term" value="P:lipid A biosynthetic process"/>
    <property type="evidence" value="ECO:0007669"/>
    <property type="project" value="UniProtKB-KW"/>
</dbReference>
<evidence type="ECO:0000256" key="5">
    <source>
        <dbReference type="ARBA" id="ARBA00023315"/>
    </source>
</evidence>
<organism evidence="6 7">
    <name type="scientific">Copranaerobaculum intestinale</name>
    <dbReference type="NCBI Taxonomy" id="2692629"/>
    <lineage>
        <taxon>Bacteria</taxon>
        <taxon>Bacillati</taxon>
        <taxon>Bacillota</taxon>
        <taxon>Erysipelotrichia</taxon>
        <taxon>Erysipelotrichales</taxon>
        <taxon>Erysipelotrichaceae</taxon>
        <taxon>Copranaerobaculum</taxon>
    </lineage>
</organism>
<dbReference type="SUPFAM" id="SSF51161">
    <property type="entry name" value="Trimeric LpxA-like enzymes"/>
    <property type="match status" value="1"/>
</dbReference>
<keyword evidence="2" id="KW-0441">Lipid A biosynthesis</keyword>
<dbReference type="AlphaFoldDB" id="A0A6N8U4G0"/>
<dbReference type="GO" id="GO:0016020">
    <property type="term" value="C:membrane"/>
    <property type="evidence" value="ECO:0007669"/>
    <property type="project" value="GOC"/>
</dbReference>
<protein>
    <recommendedName>
        <fullName evidence="8">UDP-3-O-(3-hydroxymyristoyl)glucosamine N-acyltransferase</fullName>
    </recommendedName>
</protein>
<dbReference type="InterPro" id="IPR001451">
    <property type="entry name" value="Hexapep"/>
</dbReference>
<accession>A0A6N8U4G0</accession>
<dbReference type="InterPro" id="IPR007691">
    <property type="entry name" value="LpxD"/>
</dbReference>
<proteinExistence type="predicted"/>
<dbReference type="Gene3D" id="2.160.10.10">
    <property type="entry name" value="Hexapeptide repeat proteins"/>
    <property type="match status" value="1"/>
</dbReference>
<dbReference type="EMBL" id="WUUQ01000001">
    <property type="protein sequence ID" value="MXQ72771.1"/>
    <property type="molecule type" value="Genomic_DNA"/>
</dbReference>
<dbReference type="InterPro" id="IPR011004">
    <property type="entry name" value="Trimer_LpxA-like_sf"/>
</dbReference>
<evidence type="ECO:0000256" key="3">
    <source>
        <dbReference type="ARBA" id="ARBA00022679"/>
    </source>
</evidence>
<evidence type="ECO:0000313" key="7">
    <source>
        <dbReference type="Proteomes" id="UP000434036"/>
    </source>
</evidence>
<keyword evidence="3" id="KW-0808">Transferase</keyword>
<keyword evidence="4" id="KW-0443">Lipid metabolism</keyword>
<dbReference type="RefSeq" id="WP_160624253.1">
    <property type="nucleotide sequence ID" value="NZ_WUUQ01000001.1"/>
</dbReference>
<keyword evidence="5" id="KW-0012">Acyltransferase</keyword>
<gene>
    <name evidence="6" type="ORF">GSF08_02265</name>
</gene>
<dbReference type="CDD" id="cd03352">
    <property type="entry name" value="LbH_LpxD"/>
    <property type="match status" value="1"/>
</dbReference>
<evidence type="ECO:0000313" key="6">
    <source>
        <dbReference type="EMBL" id="MXQ72771.1"/>
    </source>
</evidence>
<dbReference type="Pfam" id="PF00132">
    <property type="entry name" value="Hexapep"/>
    <property type="match status" value="2"/>
</dbReference>
<name>A0A6N8U4G0_9FIRM</name>
<dbReference type="Proteomes" id="UP000434036">
    <property type="component" value="Unassembled WGS sequence"/>
</dbReference>
<dbReference type="PANTHER" id="PTHR43378">
    <property type="entry name" value="UDP-3-O-ACYLGLUCOSAMINE N-ACYLTRANSFERASE"/>
    <property type="match status" value="1"/>
</dbReference>
<dbReference type="GO" id="GO:0016410">
    <property type="term" value="F:N-acyltransferase activity"/>
    <property type="evidence" value="ECO:0007669"/>
    <property type="project" value="InterPro"/>
</dbReference>
<evidence type="ECO:0000256" key="1">
    <source>
        <dbReference type="ARBA" id="ARBA00022516"/>
    </source>
</evidence>
<dbReference type="PANTHER" id="PTHR43378:SF2">
    <property type="entry name" value="UDP-3-O-ACYLGLUCOSAMINE N-ACYLTRANSFERASE 1, MITOCHONDRIAL-RELATED"/>
    <property type="match status" value="1"/>
</dbReference>
<keyword evidence="7" id="KW-1185">Reference proteome</keyword>
<evidence type="ECO:0008006" key="8">
    <source>
        <dbReference type="Google" id="ProtNLM"/>
    </source>
</evidence>
<reference evidence="6 7" key="1">
    <citation type="submission" date="2019-12" db="EMBL/GenBank/DDBJ databases">
        <authorList>
            <person name="Yang R."/>
        </authorList>
    </citation>
    <scope>NUCLEOTIDE SEQUENCE [LARGE SCALE GENOMIC DNA]</scope>
    <source>
        <strain evidence="6 7">DONG20-135</strain>
    </source>
</reference>